<dbReference type="AlphaFoldDB" id="A0A238K031"/>
<evidence type="ECO:0000313" key="3">
    <source>
        <dbReference type="Proteomes" id="UP000207598"/>
    </source>
</evidence>
<gene>
    <name evidence="2" type="ORF">MAA8898_00805</name>
</gene>
<proteinExistence type="predicted"/>
<feature type="region of interest" description="Disordered" evidence="1">
    <location>
        <begin position="83"/>
        <end position="144"/>
    </location>
</feature>
<name>A0A238K031_9RHOB</name>
<dbReference type="EMBL" id="FXYF01000002">
    <property type="protein sequence ID" value="SMX36259.1"/>
    <property type="molecule type" value="Genomic_DNA"/>
</dbReference>
<sequence>MPAVFNHVALMSLPVSSQGEVKPVRPVPPGQAQMGGTTSSGAAPFGAGAPLATGAVLRPTGQLPIPAPPPVVSTSQTGALVASALNGLNREPMPREREAPVVPVRPSLGARGDVPVPRGLPGGPAPAARGGTAGEAARGYRALR</sequence>
<feature type="region of interest" description="Disordered" evidence="1">
    <location>
        <begin position="29"/>
        <end position="52"/>
    </location>
</feature>
<evidence type="ECO:0000313" key="2">
    <source>
        <dbReference type="EMBL" id="SMX36259.1"/>
    </source>
</evidence>
<dbReference type="RefSeq" id="WP_094019684.1">
    <property type="nucleotide sequence ID" value="NZ_FXYF01000002.1"/>
</dbReference>
<evidence type="ECO:0000256" key="1">
    <source>
        <dbReference type="SAM" id="MobiDB-lite"/>
    </source>
</evidence>
<feature type="compositionally biased region" description="Low complexity" evidence="1">
    <location>
        <begin position="125"/>
        <end position="144"/>
    </location>
</feature>
<protein>
    <submittedName>
        <fullName evidence="2">Uncharacterized protein</fullName>
    </submittedName>
</protein>
<keyword evidence="3" id="KW-1185">Reference proteome</keyword>
<accession>A0A238K031</accession>
<organism evidence="2 3">
    <name type="scientific">Maliponia aquimaris</name>
    <dbReference type="NCBI Taxonomy" id="1673631"/>
    <lineage>
        <taxon>Bacteria</taxon>
        <taxon>Pseudomonadati</taxon>
        <taxon>Pseudomonadota</taxon>
        <taxon>Alphaproteobacteria</taxon>
        <taxon>Rhodobacterales</taxon>
        <taxon>Paracoccaceae</taxon>
        <taxon>Maliponia</taxon>
    </lineage>
</organism>
<reference evidence="2 3" key="1">
    <citation type="submission" date="2017-05" db="EMBL/GenBank/DDBJ databases">
        <authorList>
            <person name="Song R."/>
            <person name="Chenine A.L."/>
            <person name="Ruprecht R.M."/>
        </authorList>
    </citation>
    <scope>NUCLEOTIDE SEQUENCE [LARGE SCALE GENOMIC DNA]</scope>
    <source>
        <strain evidence="2 3">CECT 8898</strain>
    </source>
</reference>
<dbReference type="Proteomes" id="UP000207598">
    <property type="component" value="Unassembled WGS sequence"/>
</dbReference>
<feature type="compositionally biased region" description="Low complexity" evidence="1">
    <location>
        <begin position="35"/>
        <end position="52"/>
    </location>
</feature>